<dbReference type="Proteomes" id="UP000286268">
    <property type="component" value="Chromosome"/>
</dbReference>
<name>A0A3R5UI28_9CLOT</name>
<proteinExistence type="predicted"/>
<keyword evidence="1" id="KW-0808">Transferase</keyword>
<evidence type="ECO:0000313" key="2">
    <source>
        <dbReference type="Proteomes" id="UP000286268"/>
    </source>
</evidence>
<dbReference type="AlphaFoldDB" id="A0A3R5UI28"/>
<reference evidence="1 2" key="1">
    <citation type="submission" date="2018-01" db="EMBL/GenBank/DDBJ databases">
        <title>Genome Sequencing and Assembly of Anaerobacter polyendosporus strain CT4.</title>
        <authorList>
            <person name="Tachaapaikoon C."/>
            <person name="Sutheeworapong S."/>
            <person name="Jenjaroenpun P."/>
            <person name="Wongsurawat T."/>
            <person name="Nookeaw I."/>
            <person name="Cheawchanlertfa P."/>
            <person name="Kosugi A."/>
            <person name="Cheevadhanarak S."/>
            <person name="Ratanakhanokchai K."/>
        </authorList>
    </citation>
    <scope>NUCLEOTIDE SEQUENCE [LARGE SCALE GENOMIC DNA]</scope>
    <source>
        <strain evidence="1 2">CT4</strain>
    </source>
</reference>
<dbReference type="GO" id="GO:0016740">
    <property type="term" value="F:transferase activity"/>
    <property type="evidence" value="ECO:0007669"/>
    <property type="project" value="UniProtKB-KW"/>
</dbReference>
<dbReference type="OrthoDB" id="569183at2"/>
<gene>
    <name evidence="1" type="ORF">C1I91_23105</name>
</gene>
<protein>
    <submittedName>
        <fullName evidence="1">Nucleotidyltransferase</fullName>
    </submittedName>
</protein>
<organism evidence="1 2">
    <name type="scientific">Clostridium manihotivorum</name>
    <dbReference type="NCBI Taxonomy" id="2320868"/>
    <lineage>
        <taxon>Bacteria</taxon>
        <taxon>Bacillati</taxon>
        <taxon>Bacillota</taxon>
        <taxon>Clostridia</taxon>
        <taxon>Eubacteriales</taxon>
        <taxon>Clostridiaceae</taxon>
        <taxon>Clostridium</taxon>
    </lineage>
</organism>
<keyword evidence="2" id="KW-1185">Reference proteome</keyword>
<dbReference type="InterPro" id="IPR018775">
    <property type="entry name" value="RlaP"/>
</dbReference>
<sequence>MNEKIIKKLNSSDYDFLRDDPKLRNNIIYLVVSGSYGYGTNGENSDIDLRGFLIEDEEVLFKLGAFEQYEDRTSDTVIYGLKKYINLALSANPHALELLGIEDECIYMMNSYGKLLRDNSNLFLSKRVINSFGNYALAQLRRLENALSNNSLDLDVKNKHLLNTLNKQLLSFNEMYHTFDSGNINLYINESPKKDIYMDICLSKYPLRDFTAIYSNMNNIVRSYEKLNHRNNKKEEVKLYKHAMHLVRLLITGRYILEGNGIKTRLEKYIPLFLDIRNEKYSFNEIFEIVNSCEKDFNYAAKETNLPDIPNKEQIEDIMSLIYKGFYKIN</sequence>
<dbReference type="PANTHER" id="PTHR34817:SF1">
    <property type="entry name" value="NUCLEOTIDYLTRANSFERASE"/>
    <property type="match status" value="1"/>
</dbReference>
<dbReference type="InterPro" id="IPR043519">
    <property type="entry name" value="NT_sf"/>
</dbReference>
<accession>A0A3R5UI28</accession>
<dbReference type="KEGG" id="cmah:C1I91_23105"/>
<dbReference type="SUPFAM" id="SSF81301">
    <property type="entry name" value="Nucleotidyltransferase"/>
    <property type="match status" value="1"/>
</dbReference>
<evidence type="ECO:0000313" key="1">
    <source>
        <dbReference type="EMBL" id="QAA34294.1"/>
    </source>
</evidence>
<dbReference type="EMBL" id="CP025746">
    <property type="protein sequence ID" value="QAA34294.1"/>
    <property type="molecule type" value="Genomic_DNA"/>
</dbReference>
<dbReference type="RefSeq" id="WP_128215015.1">
    <property type="nucleotide sequence ID" value="NZ_CP025746.1"/>
</dbReference>
<dbReference type="PANTHER" id="PTHR34817">
    <property type="entry name" value="NUCLEOTIDYLTRANSFERASE"/>
    <property type="match status" value="1"/>
</dbReference>
<dbReference type="Pfam" id="PF10127">
    <property type="entry name" value="RlaP"/>
    <property type="match status" value="1"/>
</dbReference>